<evidence type="ECO:0000313" key="2">
    <source>
        <dbReference type="EMBL" id="KNC33097.1"/>
    </source>
</evidence>
<evidence type="ECO:0000256" key="1">
    <source>
        <dbReference type="SAM" id="Phobius"/>
    </source>
</evidence>
<dbReference type="AlphaFoldDB" id="A0A0L0CLJ0"/>
<comment type="caution">
    <text evidence="2">The sequence shown here is derived from an EMBL/GenBank/DDBJ whole genome shotgun (WGS) entry which is preliminary data.</text>
</comment>
<dbReference type="EMBL" id="JRES01000234">
    <property type="protein sequence ID" value="KNC33097.1"/>
    <property type="molecule type" value="Genomic_DNA"/>
</dbReference>
<sequence length="150" mass="17663">MIRELKKRPPNDTINLSSNTDNTLFATKLDIIQKISIKEDEDNDDVAVMLLQLLLYNMLHIIEVTKCLLSFRVEERLQQHFTLHTYMYTDINCMHLSLAKRRYIHYPAVGNDFKRKSHSLMYLMPPLIVLKVCLILQFTSNAMNFLTILF</sequence>
<name>A0A0L0CLJ0_LUCCU</name>
<organism evidence="2 3">
    <name type="scientific">Lucilia cuprina</name>
    <name type="common">Green bottle fly</name>
    <name type="synonym">Australian sheep blowfly</name>
    <dbReference type="NCBI Taxonomy" id="7375"/>
    <lineage>
        <taxon>Eukaryota</taxon>
        <taxon>Metazoa</taxon>
        <taxon>Ecdysozoa</taxon>
        <taxon>Arthropoda</taxon>
        <taxon>Hexapoda</taxon>
        <taxon>Insecta</taxon>
        <taxon>Pterygota</taxon>
        <taxon>Neoptera</taxon>
        <taxon>Endopterygota</taxon>
        <taxon>Diptera</taxon>
        <taxon>Brachycera</taxon>
        <taxon>Muscomorpha</taxon>
        <taxon>Oestroidea</taxon>
        <taxon>Calliphoridae</taxon>
        <taxon>Luciliinae</taxon>
        <taxon>Lucilia</taxon>
    </lineage>
</organism>
<keyword evidence="1" id="KW-0472">Membrane</keyword>
<keyword evidence="3" id="KW-1185">Reference proteome</keyword>
<dbReference type="Proteomes" id="UP000037069">
    <property type="component" value="Unassembled WGS sequence"/>
</dbReference>
<keyword evidence="1" id="KW-1133">Transmembrane helix</keyword>
<protein>
    <submittedName>
        <fullName evidence="2">Uncharacterized protein</fullName>
    </submittedName>
</protein>
<evidence type="ECO:0000313" key="3">
    <source>
        <dbReference type="Proteomes" id="UP000037069"/>
    </source>
</evidence>
<gene>
    <name evidence="2" type="ORF">FF38_04726</name>
</gene>
<keyword evidence="1" id="KW-0812">Transmembrane</keyword>
<accession>A0A0L0CLJ0</accession>
<reference evidence="2 3" key="1">
    <citation type="journal article" date="2015" name="Nat. Commun.">
        <title>Lucilia cuprina genome unlocks parasitic fly biology to underpin future interventions.</title>
        <authorList>
            <person name="Anstead C.A."/>
            <person name="Korhonen P.K."/>
            <person name="Young N.D."/>
            <person name="Hall R.S."/>
            <person name="Jex A.R."/>
            <person name="Murali S.C."/>
            <person name="Hughes D.S."/>
            <person name="Lee S.F."/>
            <person name="Perry T."/>
            <person name="Stroehlein A.J."/>
            <person name="Ansell B.R."/>
            <person name="Breugelmans B."/>
            <person name="Hofmann A."/>
            <person name="Qu J."/>
            <person name="Dugan S."/>
            <person name="Lee S.L."/>
            <person name="Chao H."/>
            <person name="Dinh H."/>
            <person name="Han Y."/>
            <person name="Doddapaneni H.V."/>
            <person name="Worley K.C."/>
            <person name="Muzny D.M."/>
            <person name="Ioannidis P."/>
            <person name="Waterhouse R.M."/>
            <person name="Zdobnov E.M."/>
            <person name="James P.J."/>
            <person name="Bagnall N.H."/>
            <person name="Kotze A.C."/>
            <person name="Gibbs R.A."/>
            <person name="Richards S."/>
            <person name="Batterham P."/>
            <person name="Gasser R.B."/>
        </authorList>
    </citation>
    <scope>NUCLEOTIDE SEQUENCE [LARGE SCALE GENOMIC DNA]</scope>
    <source>
        <strain evidence="2 3">LS</strain>
        <tissue evidence="2">Full body</tissue>
    </source>
</reference>
<proteinExistence type="predicted"/>
<feature type="transmembrane region" description="Helical" evidence="1">
    <location>
        <begin position="120"/>
        <end position="140"/>
    </location>
</feature>